<dbReference type="InterPro" id="IPR051487">
    <property type="entry name" value="Ser/Thr_Proteases_Immune/Dev"/>
</dbReference>
<dbReference type="InterPro" id="IPR043504">
    <property type="entry name" value="Peptidase_S1_PA_chymotrypsin"/>
</dbReference>
<dbReference type="PRINTS" id="PR00722">
    <property type="entry name" value="CHYMOTRYPSIN"/>
</dbReference>
<dbReference type="AlphaFoldDB" id="A0A914QWX7"/>
<dbReference type="PROSITE" id="PS50240">
    <property type="entry name" value="TRYPSIN_DOM"/>
    <property type="match status" value="1"/>
</dbReference>
<evidence type="ECO:0000313" key="5">
    <source>
        <dbReference type="Proteomes" id="UP000887578"/>
    </source>
</evidence>
<dbReference type="Gene3D" id="2.40.10.10">
    <property type="entry name" value="Trypsin-like serine proteases"/>
    <property type="match status" value="1"/>
</dbReference>
<feature type="domain" description="Peptidase S1" evidence="4">
    <location>
        <begin position="24"/>
        <end position="263"/>
    </location>
</feature>
<dbReference type="Pfam" id="PF00089">
    <property type="entry name" value="Trypsin"/>
    <property type="match status" value="1"/>
</dbReference>
<keyword evidence="3" id="KW-0732">Signal</keyword>
<dbReference type="InterPro" id="IPR001314">
    <property type="entry name" value="Peptidase_S1A"/>
</dbReference>
<reference evidence="6" key="1">
    <citation type="submission" date="2022-11" db="UniProtKB">
        <authorList>
            <consortium name="WormBaseParasite"/>
        </authorList>
    </citation>
    <scope>IDENTIFICATION</scope>
</reference>
<proteinExistence type="inferred from homology"/>
<evidence type="ECO:0000259" key="4">
    <source>
        <dbReference type="PROSITE" id="PS50240"/>
    </source>
</evidence>
<evidence type="ECO:0000256" key="2">
    <source>
        <dbReference type="ARBA" id="ARBA00024195"/>
    </source>
</evidence>
<name>A0A914QWX7_9BILA</name>
<dbReference type="GO" id="GO:0004252">
    <property type="term" value="F:serine-type endopeptidase activity"/>
    <property type="evidence" value="ECO:0007669"/>
    <property type="project" value="InterPro"/>
</dbReference>
<keyword evidence="5" id="KW-1185">Reference proteome</keyword>
<dbReference type="InterPro" id="IPR009003">
    <property type="entry name" value="Peptidase_S1_PA"/>
</dbReference>
<dbReference type="InterPro" id="IPR001254">
    <property type="entry name" value="Trypsin_dom"/>
</dbReference>
<dbReference type="Proteomes" id="UP000887578">
    <property type="component" value="Unplaced"/>
</dbReference>
<dbReference type="WBParaSite" id="PDA_v2.g6375.t1">
    <property type="protein sequence ID" value="PDA_v2.g6375.t1"/>
    <property type="gene ID" value="PDA_v2.g6375"/>
</dbReference>
<comment type="similarity">
    <text evidence="2">Belongs to the peptidase S1 family. CLIP subfamily.</text>
</comment>
<dbReference type="InterPro" id="IPR018114">
    <property type="entry name" value="TRYPSIN_HIS"/>
</dbReference>
<organism evidence="5 6">
    <name type="scientific">Panagrolaimus davidi</name>
    <dbReference type="NCBI Taxonomy" id="227884"/>
    <lineage>
        <taxon>Eukaryota</taxon>
        <taxon>Metazoa</taxon>
        <taxon>Ecdysozoa</taxon>
        <taxon>Nematoda</taxon>
        <taxon>Chromadorea</taxon>
        <taxon>Rhabditida</taxon>
        <taxon>Tylenchina</taxon>
        <taxon>Panagrolaimomorpha</taxon>
        <taxon>Panagrolaimoidea</taxon>
        <taxon>Panagrolaimidae</taxon>
        <taxon>Panagrolaimus</taxon>
    </lineage>
</organism>
<evidence type="ECO:0000256" key="3">
    <source>
        <dbReference type="SAM" id="SignalP"/>
    </source>
</evidence>
<dbReference type="SMART" id="SM00020">
    <property type="entry name" value="Tryp_SPc"/>
    <property type="match status" value="1"/>
</dbReference>
<keyword evidence="1" id="KW-1015">Disulfide bond</keyword>
<dbReference type="GO" id="GO:0006508">
    <property type="term" value="P:proteolysis"/>
    <property type="evidence" value="ECO:0007669"/>
    <property type="project" value="InterPro"/>
</dbReference>
<dbReference type="SUPFAM" id="SSF50494">
    <property type="entry name" value="Trypsin-like serine proteases"/>
    <property type="match status" value="1"/>
</dbReference>
<dbReference type="PANTHER" id="PTHR24256">
    <property type="entry name" value="TRYPTASE-RELATED"/>
    <property type="match status" value="1"/>
</dbReference>
<feature type="chain" id="PRO_5037847364" evidence="3">
    <location>
        <begin position="19"/>
        <end position="303"/>
    </location>
</feature>
<protein>
    <submittedName>
        <fullName evidence="6">Peptidase S1 domain-containing protein</fullName>
    </submittedName>
</protein>
<feature type="signal peptide" evidence="3">
    <location>
        <begin position="1"/>
        <end position="18"/>
    </location>
</feature>
<dbReference type="PROSITE" id="PS00134">
    <property type="entry name" value="TRYPSIN_HIS"/>
    <property type="match status" value="1"/>
</dbReference>
<accession>A0A914QWX7</accession>
<evidence type="ECO:0000256" key="1">
    <source>
        <dbReference type="ARBA" id="ARBA00023157"/>
    </source>
</evidence>
<sequence length="303" mass="34075">MFSGFLLILFLFVLNIYGFNDNRVINGVQAPSNKYLNVVKIYSYQPETKKTKSEIGLCTGTIISKRHILTAAHCVTYRDPETKKILTAPIFKIDIRPEDPMVEGWKPDAVAVLAIYHSDWSWKSHFDDIAIIKVLEDITYIEPVLLAKDYVARKNDTGINVGYGDMDPDVTKSDDPETLMEINIPILSKQECKFSGKYKLDVICAGTKTKRSDHGDSGGPLFFTSDNGKQYQVGITHAGANADDFVTYMSVSAFCPWIEEVTNNEVHCVEMGRRNEPQAQNGTMSKNIFIVLFVYVFNIVVAF</sequence>
<evidence type="ECO:0000313" key="6">
    <source>
        <dbReference type="WBParaSite" id="PDA_v2.g6375.t1"/>
    </source>
</evidence>